<feature type="transmembrane region" description="Helical" evidence="1">
    <location>
        <begin position="6"/>
        <end position="26"/>
    </location>
</feature>
<name>A0A2S7ZAZ3_9FIRM</name>
<keyword evidence="1" id="KW-0472">Membrane</keyword>
<comment type="caution">
    <text evidence="2">The sequence shown here is derived from an EMBL/GenBank/DDBJ whole genome shotgun (WGS) entry which is preliminary data.</text>
</comment>
<keyword evidence="1" id="KW-0812">Transmembrane</keyword>
<sequence length="161" mass="19259">MVIIMWIIVIILLLYIIIPKLNRYLYLRKNPRIKASILAEKLYNSLYFEEKERSENFKDYVFNTDNINLQFAIVLYRVEDKAIEVIDMLKDMNGEYLIQLLELEPNPYGKVIEYPENILIKAKLSMVEYTPQLILAKWLEDNFGRKEAAKYAYDLITNYPY</sequence>
<keyword evidence="3" id="KW-1185">Reference proteome</keyword>
<dbReference type="Proteomes" id="UP000237916">
    <property type="component" value="Unassembled WGS sequence"/>
</dbReference>
<evidence type="ECO:0000313" key="3">
    <source>
        <dbReference type="Proteomes" id="UP000237916"/>
    </source>
</evidence>
<proteinExistence type="predicted"/>
<dbReference type="STRING" id="1298594.GCA_001312465_01922"/>
<accession>A0A2S7ZAZ3</accession>
<gene>
    <name evidence="2" type="ORF">VEHSUH05_04760</name>
</gene>
<evidence type="ECO:0000313" key="2">
    <source>
        <dbReference type="EMBL" id="PQL20379.1"/>
    </source>
</evidence>
<dbReference type="AlphaFoldDB" id="A0A2S7ZAZ3"/>
<reference evidence="2 3" key="1">
    <citation type="submission" date="2018-01" db="EMBL/GenBank/DDBJ databases">
        <title>Draft genome sequences of clinical isolates and type strains of oral Veillonella including Veillonella infantum sp., nov.</title>
        <authorList>
            <person name="Mashima I."/>
            <person name="Liao Y.-C."/>
            <person name="Sabharwal A."/>
            <person name="Haase E.M."/>
            <person name="Nakazawa F."/>
            <person name="Scannapieco F.A."/>
        </authorList>
    </citation>
    <scope>NUCLEOTIDE SEQUENCE [LARGE SCALE GENOMIC DNA]</scope>
    <source>
        <strain evidence="2 3">JCM 15641</strain>
    </source>
</reference>
<dbReference type="EMBL" id="PPDB01000003">
    <property type="protein sequence ID" value="PQL20379.1"/>
    <property type="molecule type" value="Genomic_DNA"/>
</dbReference>
<dbReference type="RefSeq" id="WP_054674448.1">
    <property type="nucleotide sequence ID" value="NZ_PPDB01000003.1"/>
</dbReference>
<keyword evidence="1" id="KW-1133">Transmembrane helix</keyword>
<protein>
    <submittedName>
        <fullName evidence="2">Uncharacterized protein</fullName>
    </submittedName>
</protein>
<organism evidence="2 3">
    <name type="scientific">Veillonella denticariosi JCM 15641</name>
    <dbReference type="NCBI Taxonomy" id="1298594"/>
    <lineage>
        <taxon>Bacteria</taxon>
        <taxon>Bacillati</taxon>
        <taxon>Bacillota</taxon>
        <taxon>Negativicutes</taxon>
        <taxon>Veillonellales</taxon>
        <taxon>Veillonellaceae</taxon>
        <taxon>Veillonella</taxon>
    </lineage>
</organism>
<evidence type="ECO:0000256" key="1">
    <source>
        <dbReference type="SAM" id="Phobius"/>
    </source>
</evidence>